<evidence type="ECO:0000313" key="2">
    <source>
        <dbReference type="Proteomes" id="UP001165986"/>
    </source>
</evidence>
<dbReference type="RefSeq" id="WP_191761730.1">
    <property type="nucleotide sequence ID" value="NZ_VJXY01000066.1"/>
</dbReference>
<name>A0AA40T3U5_9NOST</name>
<organism evidence="1 2">
    <name type="scientific">Komarekiella delphini-convector SJRDD-AB1</name>
    <dbReference type="NCBI Taxonomy" id="2593771"/>
    <lineage>
        <taxon>Bacteria</taxon>
        <taxon>Bacillati</taxon>
        <taxon>Cyanobacteriota</taxon>
        <taxon>Cyanophyceae</taxon>
        <taxon>Nostocales</taxon>
        <taxon>Nostocaceae</taxon>
        <taxon>Komarekiella</taxon>
        <taxon>Komarekiella delphini-convector</taxon>
    </lineage>
</organism>
<evidence type="ECO:0000313" key="1">
    <source>
        <dbReference type="EMBL" id="MBD6620448.1"/>
    </source>
</evidence>
<accession>A0AA40T3U5</accession>
<dbReference type="Proteomes" id="UP001165986">
    <property type="component" value="Unassembled WGS sequence"/>
</dbReference>
<comment type="caution">
    <text evidence="1">The sequence shown here is derived from an EMBL/GenBank/DDBJ whole genome shotgun (WGS) entry which is preliminary data.</text>
</comment>
<dbReference type="EMBL" id="VJXY01000066">
    <property type="protein sequence ID" value="MBD6620448.1"/>
    <property type="molecule type" value="Genomic_DNA"/>
</dbReference>
<keyword evidence="2" id="KW-1185">Reference proteome</keyword>
<evidence type="ECO:0008006" key="3">
    <source>
        <dbReference type="Google" id="ProtNLM"/>
    </source>
</evidence>
<protein>
    <recommendedName>
        <fullName evidence="3">Excinuclease ATPase subunit</fullName>
    </recommendedName>
</protein>
<gene>
    <name evidence="1" type="ORF">FNW02_32870</name>
</gene>
<sequence length="112" mass="13074">MSQEHNESLPVQEITRLKPKHFADLVRAAQLIFDPTAGVSGRNIEVDWHEFGIPQDVTDNLKSLGEQYQYASPHIPVEIIWSKLTPETRIWFVENKDRLWQFEEVFPALDED</sequence>
<dbReference type="AlphaFoldDB" id="A0AA40T3U5"/>
<proteinExistence type="predicted"/>
<reference evidence="1" key="1">
    <citation type="submission" date="2019-07" db="EMBL/GenBank/DDBJ databases">
        <title>Toxilogical consequences of a new and cryptic species of cyanobacteria (Komarekiella delphini-convector) recovered from the epidermis of a bottlenose dolphin and 1500 ft. in the air.</title>
        <authorList>
            <person name="Brown A.O."/>
            <person name="Dvorak P."/>
            <person name="Villanueva C.D."/>
            <person name="Foss A.J."/>
            <person name="Garvey A.D."/>
            <person name="Gibson Q.A."/>
            <person name="Johansen J.R."/>
            <person name="Casamatta D.A."/>
        </authorList>
    </citation>
    <scope>NUCLEOTIDE SEQUENCE</scope>
    <source>
        <strain evidence="1">SJRDD-AB1</strain>
    </source>
</reference>